<reference evidence="1" key="1">
    <citation type="submission" date="2021-02" db="EMBL/GenBank/DDBJ databases">
        <authorList>
            <consortium name="DOE Joint Genome Institute"/>
            <person name="Ahrendt S."/>
            <person name="Looney B.P."/>
            <person name="Miyauchi S."/>
            <person name="Morin E."/>
            <person name="Drula E."/>
            <person name="Courty P.E."/>
            <person name="Chicoki N."/>
            <person name="Fauchery L."/>
            <person name="Kohler A."/>
            <person name="Kuo A."/>
            <person name="Labutti K."/>
            <person name="Pangilinan J."/>
            <person name="Lipzen A."/>
            <person name="Riley R."/>
            <person name="Andreopoulos W."/>
            <person name="He G."/>
            <person name="Johnson J."/>
            <person name="Barry K.W."/>
            <person name="Grigoriev I.V."/>
            <person name="Nagy L."/>
            <person name="Hibbett D."/>
            <person name="Henrissat B."/>
            <person name="Matheny P.B."/>
            <person name="Labbe J."/>
            <person name="Martin F."/>
        </authorList>
    </citation>
    <scope>NUCLEOTIDE SEQUENCE</scope>
    <source>
        <strain evidence="1">FP105234-sp</strain>
    </source>
</reference>
<gene>
    <name evidence="1" type="ORF">FA95DRAFT_1552912</name>
</gene>
<accession>A0ACB8S956</accession>
<keyword evidence="2" id="KW-1185">Reference proteome</keyword>
<comment type="caution">
    <text evidence="1">The sequence shown here is derived from an EMBL/GenBank/DDBJ whole genome shotgun (WGS) entry which is preliminary data.</text>
</comment>
<proteinExistence type="predicted"/>
<dbReference type="Proteomes" id="UP000814033">
    <property type="component" value="Unassembled WGS sequence"/>
</dbReference>
<evidence type="ECO:0000313" key="2">
    <source>
        <dbReference type="Proteomes" id="UP000814033"/>
    </source>
</evidence>
<organism evidence="1 2">
    <name type="scientific">Auriscalpium vulgare</name>
    <dbReference type="NCBI Taxonomy" id="40419"/>
    <lineage>
        <taxon>Eukaryota</taxon>
        <taxon>Fungi</taxon>
        <taxon>Dikarya</taxon>
        <taxon>Basidiomycota</taxon>
        <taxon>Agaricomycotina</taxon>
        <taxon>Agaricomycetes</taxon>
        <taxon>Russulales</taxon>
        <taxon>Auriscalpiaceae</taxon>
        <taxon>Auriscalpium</taxon>
    </lineage>
</organism>
<evidence type="ECO:0000313" key="1">
    <source>
        <dbReference type="EMBL" id="KAI0053023.1"/>
    </source>
</evidence>
<sequence length="1858" mass="204418">MSEAHSQRRQPPSPLVFTPETVLPPVVPPVQSSNSTHGSGSNTVSMPFVRRHVTRRLKAAKQECDKELQRVTNSITAFFEERLREGEHELAQEREQRERERERDRDMQSPDPEALREAFAVQQAELRSAIQSDDASSDGGYEAELEGSHSRHRASLEEVHRSPNTLNHSSSSPGLLAASMSSASPAPIRRQATISWEKTAPPTGNGTPSSAGGSSQVQDPATSTSPRKHNAAAPTSWASSGVASRRLSRSIHIPIRPTRSGHSSRSTSRSRSPLPPTTHSSFSESLSNVGTSSVNRRSSRILIDDPVDPIMTTLYELIAVATDVSEMPVTHLTTQPKAIETVVQRVQNIGKAWDDHPDWHGRNWYVQVLLAVASLSRVLEWWEAEKQFWNFDDNDDEQDEQLTFVTKPADEHLPPPAPTPRLSPEEEVRLRLSRPTSQGKRSREEINALSLAPLEPSRASSSKTLDTGESARVLATERLRLQAETAQNRNIVFELHLDGDHIIWVNYAWLVVVGTDPDEIQGTRISRLLAPADVLVFQEATQRLQDDDSHTVEARFRLRVEPEDDRDVNAEALYQMMDGKGMLMIDREAGSPSHTMWVIKPSGPAEYLQPSIFVEEDNSQAEASMTENGDQSYDTRTEEPPMPLPFPRPINLTPILCRICENSIPQWYFEKHNETCSEEHRLEAEIGECNESIAELKTTIRDLFLSIERSSPVTEYRGLPIMSPSSSPVSSSPLQLFRISKMQRFGVKKMQRRLLEQLEDILQVALEISIPSLKEEESKEPIERQRLLSPGSERKITQIRNWIKPSTTDNGLGQLVQDAERVMRQKIDTVVRLQNTIRYSEKVRQEWQERVEKELQQIDDEDADAEAEEVEEEEPGDMEGEAQEPGEEDGFDDHSSTTSEYAFGGKGTSSDPTPVASSSPIPTTIAAAEPAISPIPSVPPPPTPMTYPWQGISLTTRSSTPSSVSSPLALAAPIVASNSPDDSPPFIDLNEPAKTIRSRKSTQNLEPLPPLSPLTSPLDLPLTRKSHRRHSTINPVISTATQPGSAGPISPRLSAVTPLSRTAPTSIKDFEIIKPISKGAFGSVFLAKKKATGDYFAIKVLKKADMIAKNQITNVKAERMILMKQAESPFVAKLFFTFQSKENLYLVMEYLNGGDCAALIKSLGALPEEWTKNYVAEVVLGLEYLHERGIIHRDLKPDNLLIDQHGHLKLTDFGLSRIGLLGRQTRENQLLSSERGARSGQRTRYSPHSRPPSIDAAYLSSPLIPADLIGGGSYFNQQPAPVYRHGTNSYLSSTDDVSESSGSDSVPNFFSRRSGTQMNDSPLQSFATELTNELRSHSSPGSGTPPGEQKFVGTPDYLAPETILGLRGDDAAVDWWALGVITYEFLYGAPPFHEETPEKVFENILSRRIDWLEEYVDYSPEARDFMERLMALDPARRLGANGAGEVKAHPFFEGIEWDKVTMTEAAFIPQVTDPESTDYFDPRGAILQLFDDDIPAIAQPTAERPHVGLEIPLSDAVPVPNKQGRDAVTPADDDFGTFSFKNLPILKQANDDMIRKLRTDQMAPITHTLSESNAAHSRKRSISTRKKAPSSVVTSFDSKPTSTNPPSPATSTSSIASSPSRGSLPPSTPGSIASHIRKPSEYGAVERFKQNHMDADVSRRNSMPSRLRTASVSSSLGEGSMSDAWPASVGQVSGHFEVNTPPSSVASIDLKRGPDPSDRAVTCLLAEDNPITAKIIETLLIRLGCRCVVVADGSEAIGVAMGDIKFDCILMDLHMPVVDGESAARYIKSTNNRNTSTPIIAVSAYSGAENEDASALFAASLAKPLQKADLLAAMRHLGFKTSTAPESAHGTAKAVAVR</sequence>
<dbReference type="EMBL" id="MU275842">
    <property type="protein sequence ID" value="KAI0053023.1"/>
    <property type="molecule type" value="Genomic_DNA"/>
</dbReference>
<name>A0ACB8S956_9AGAM</name>
<protein>
    <submittedName>
        <fullName evidence="1">Uncharacterized protein</fullName>
    </submittedName>
</protein>
<reference evidence="1" key="2">
    <citation type="journal article" date="2022" name="New Phytol.">
        <title>Evolutionary transition to the ectomycorrhizal habit in the genomes of a hyperdiverse lineage of mushroom-forming fungi.</title>
        <authorList>
            <person name="Looney B."/>
            <person name="Miyauchi S."/>
            <person name="Morin E."/>
            <person name="Drula E."/>
            <person name="Courty P.E."/>
            <person name="Kohler A."/>
            <person name="Kuo A."/>
            <person name="LaButti K."/>
            <person name="Pangilinan J."/>
            <person name="Lipzen A."/>
            <person name="Riley R."/>
            <person name="Andreopoulos W."/>
            <person name="He G."/>
            <person name="Johnson J."/>
            <person name="Nolan M."/>
            <person name="Tritt A."/>
            <person name="Barry K.W."/>
            <person name="Grigoriev I.V."/>
            <person name="Nagy L.G."/>
            <person name="Hibbett D."/>
            <person name="Henrissat B."/>
            <person name="Matheny P.B."/>
            <person name="Labbe J."/>
            <person name="Martin F.M."/>
        </authorList>
    </citation>
    <scope>NUCLEOTIDE SEQUENCE</scope>
    <source>
        <strain evidence="1">FP105234-sp</strain>
    </source>
</reference>